<protein>
    <recommendedName>
        <fullName evidence="4">Secreted protein</fullName>
    </recommendedName>
</protein>
<dbReference type="Proteomes" id="UP000552097">
    <property type="component" value="Unassembled WGS sequence"/>
</dbReference>
<proteinExistence type="predicted"/>
<name>A0A7W9HQT1_9PSEU</name>
<gene>
    <name evidence="2" type="ORF">F4560_006131</name>
</gene>
<comment type="caution">
    <text evidence="2">The sequence shown here is derived from an EMBL/GenBank/DDBJ whole genome shotgun (WGS) entry which is preliminary data.</text>
</comment>
<sequence>MRMLGKLAVAVGATAVVLLLAPGANASPSELDQLSKSVPSVDQKSPLGGLAGVQGVPIVSPLLNGFLSGVGGGALGGGGLGGLGGGGGLGNLGG</sequence>
<keyword evidence="3" id="KW-1185">Reference proteome</keyword>
<dbReference type="RefSeq" id="WP_184925850.1">
    <property type="nucleotide sequence ID" value="NZ_JACHMO010000001.1"/>
</dbReference>
<feature type="chain" id="PRO_5031346280" description="Secreted protein" evidence="1">
    <location>
        <begin position="27"/>
        <end position="94"/>
    </location>
</feature>
<evidence type="ECO:0000256" key="1">
    <source>
        <dbReference type="SAM" id="SignalP"/>
    </source>
</evidence>
<evidence type="ECO:0008006" key="4">
    <source>
        <dbReference type="Google" id="ProtNLM"/>
    </source>
</evidence>
<dbReference type="EMBL" id="JACHMO010000001">
    <property type="protein sequence ID" value="MBB5806363.1"/>
    <property type="molecule type" value="Genomic_DNA"/>
</dbReference>
<feature type="signal peptide" evidence="1">
    <location>
        <begin position="1"/>
        <end position="26"/>
    </location>
</feature>
<reference evidence="2 3" key="1">
    <citation type="submission" date="2020-08" db="EMBL/GenBank/DDBJ databases">
        <title>Sequencing the genomes of 1000 actinobacteria strains.</title>
        <authorList>
            <person name="Klenk H.-P."/>
        </authorList>
    </citation>
    <scope>NUCLEOTIDE SEQUENCE [LARGE SCALE GENOMIC DNA]</scope>
    <source>
        <strain evidence="2 3">DSM 45486</strain>
    </source>
</reference>
<evidence type="ECO:0000313" key="3">
    <source>
        <dbReference type="Proteomes" id="UP000552097"/>
    </source>
</evidence>
<keyword evidence="1" id="KW-0732">Signal</keyword>
<dbReference type="AlphaFoldDB" id="A0A7W9HQT1"/>
<organism evidence="2 3">
    <name type="scientific">Saccharothrix ecbatanensis</name>
    <dbReference type="NCBI Taxonomy" id="1105145"/>
    <lineage>
        <taxon>Bacteria</taxon>
        <taxon>Bacillati</taxon>
        <taxon>Actinomycetota</taxon>
        <taxon>Actinomycetes</taxon>
        <taxon>Pseudonocardiales</taxon>
        <taxon>Pseudonocardiaceae</taxon>
        <taxon>Saccharothrix</taxon>
    </lineage>
</organism>
<evidence type="ECO:0000313" key="2">
    <source>
        <dbReference type="EMBL" id="MBB5806363.1"/>
    </source>
</evidence>
<accession>A0A7W9HQT1</accession>